<evidence type="ECO:0000256" key="1">
    <source>
        <dbReference type="SAM" id="SignalP"/>
    </source>
</evidence>
<dbReference type="AlphaFoldDB" id="A0A7Y9NIU7"/>
<accession>A0A7Y9NIU7</accession>
<evidence type="ECO:0000313" key="3">
    <source>
        <dbReference type="Proteomes" id="UP000534186"/>
    </source>
</evidence>
<feature type="signal peptide" evidence="1">
    <location>
        <begin position="1"/>
        <end position="26"/>
    </location>
</feature>
<dbReference type="Gene3D" id="3.40.630.10">
    <property type="entry name" value="Zn peptidases"/>
    <property type="match status" value="1"/>
</dbReference>
<keyword evidence="1" id="KW-0732">Signal</keyword>
<name>A0A7Y9NIU7_9BACT</name>
<dbReference type="EMBL" id="JACCCV010000001">
    <property type="protein sequence ID" value="NYF49937.1"/>
    <property type="molecule type" value="Genomic_DNA"/>
</dbReference>
<dbReference type="Proteomes" id="UP000534186">
    <property type="component" value="Unassembled WGS sequence"/>
</dbReference>
<reference evidence="2 3" key="1">
    <citation type="submission" date="2020-07" db="EMBL/GenBank/DDBJ databases">
        <title>Genomic Encyclopedia of Type Strains, Phase IV (KMG-V): Genome sequencing to study the core and pangenomes of soil and plant-associated prokaryotes.</title>
        <authorList>
            <person name="Whitman W."/>
        </authorList>
    </citation>
    <scope>NUCLEOTIDE SEQUENCE [LARGE SCALE GENOMIC DNA]</scope>
    <source>
        <strain evidence="2 3">M8UP30</strain>
    </source>
</reference>
<organism evidence="2 3">
    <name type="scientific">Tunturiibacter lichenicola</name>
    <dbReference type="NCBI Taxonomy" id="2051959"/>
    <lineage>
        <taxon>Bacteria</taxon>
        <taxon>Pseudomonadati</taxon>
        <taxon>Acidobacteriota</taxon>
        <taxon>Terriglobia</taxon>
        <taxon>Terriglobales</taxon>
        <taxon>Acidobacteriaceae</taxon>
        <taxon>Tunturiibacter</taxon>
    </lineage>
</organism>
<proteinExistence type="predicted"/>
<feature type="chain" id="PRO_5030965573" description="Peptidase M28" evidence="1">
    <location>
        <begin position="27"/>
        <end position="162"/>
    </location>
</feature>
<dbReference type="Gene3D" id="3.50.30.30">
    <property type="match status" value="1"/>
</dbReference>
<protein>
    <recommendedName>
        <fullName evidence="4">Peptidase M28</fullName>
    </recommendedName>
</protein>
<evidence type="ECO:0000313" key="2">
    <source>
        <dbReference type="EMBL" id="NYF49937.1"/>
    </source>
</evidence>
<comment type="caution">
    <text evidence="2">The sequence shown here is derived from an EMBL/GenBank/DDBJ whole genome shotgun (WGS) entry which is preliminary data.</text>
</comment>
<sequence length="162" mass="17569">MSFVRAFARWGCSAAAIASLAVPSVAADKKAKDAAVETPSYYGPQPATENIDLTMYARIREEGFKHSHVMEFGGALADGIGPRLTGSPNMAKANAWTRDTLTKIGLENAHLEDWGEFGMGWQQINTWVRMVSPDPEPLWAQAAPWSPSTNGPVTGEVVYMNV</sequence>
<evidence type="ECO:0008006" key="4">
    <source>
        <dbReference type="Google" id="ProtNLM"/>
    </source>
</evidence>
<gene>
    <name evidence="2" type="ORF">HDF12_000302</name>
</gene>